<protein>
    <recommendedName>
        <fullName evidence="3">Signal recognition particle receptor subunit beta</fullName>
    </recommendedName>
</protein>
<dbReference type="GO" id="GO:0005525">
    <property type="term" value="F:GTP binding"/>
    <property type="evidence" value="ECO:0007669"/>
    <property type="project" value="UniProtKB-KW"/>
</dbReference>
<evidence type="ECO:0000256" key="11">
    <source>
        <dbReference type="SAM" id="Phobius"/>
    </source>
</evidence>
<keyword evidence="8" id="KW-0342">GTP-binding</keyword>
<dbReference type="GO" id="GO:0005789">
    <property type="term" value="C:endoplasmic reticulum membrane"/>
    <property type="evidence" value="ECO:0007669"/>
    <property type="project" value="UniProtKB-SubCell"/>
</dbReference>
<comment type="subcellular location">
    <subcellularLocation>
        <location evidence="1">Endoplasmic reticulum membrane</location>
        <topology evidence="1">Single-pass membrane protein</topology>
    </subcellularLocation>
</comment>
<dbReference type="GO" id="GO:0003924">
    <property type="term" value="F:GTPase activity"/>
    <property type="evidence" value="ECO:0007669"/>
    <property type="project" value="TreeGrafter"/>
</dbReference>
<keyword evidence="5" id="KW-0547">Nucleotide-binding</keyword>
<evidence type="ECO:0000256" key="1">
    <source>
        <dbReference type="ARBA" id="ARBA00004389"/>
    </source>
</evidence>
<accession>A0A5N5SL91</accession>
<evidence type="ECO:0000256" key="5">
    <source>
        <dbReference type="ARBA" id="ARBA00022741"/>
    </source>
</evidence>
<evidence type="ECO:0000256" key="7">
    <source>
        <dbReference type="ARBA" id="ARBA00022989"/>
    </source>
</evidence>
<keyword evidence="6" id="KW-0256">Endoplasmic reticulum</keyword>
<dbReference type="GO" id="GO:0034067">
    <property type="term" value="P:protein localization to Golgi apparatus"/>
    <property type="evidence" value="ECO:0007669"/>
    <property type="project" value="TreeGrafter"/>
</dbReference>
<comment type="similarity">
    <text evidence="2">Belongs to the SRP receptor beta subunit family.</text>
</comment>
<keyword evidence="4 11" id="KW-0812">Transmembrane</keyword>
<dbReference type="GO" id="GO:0043001">
    <property type="term" value="P:Golgi to plasma membrane protein transport"/>
    <property type="evidence" value="ECO:0007669"/>
    <property type="project" value="TreeGrafter"/>
</dbReference>
<evidence type="ECO:0000313" key="12">
    <source>
        <dbReference type="EMBL" id="KAB7494460.1"/>
    </source>
</evidence>
<sequence>MDTKTKTRISIKQIIKDLIPDINYQLLFTFILGLVVLYVVFFKLLKTKTSKNVIALLGLCGSGKTQLFYQLCHGIDVLSVTSVKESSHSLSISDSRKVTVYDIPGHDRIRYSLFDKIKSQLKALIFVIDASAIQEEIKDVAEFLYTILCDGSVQGCKPNILIVCNKQDIPFAKGASLIKSSLEKEMNLLRVTKSNQLKSVGTGENNNSFLGYQGQDFEFNQLKSFKISFVDAVASKGEQIDSIKNWLKTI</sequence>
<evidence type="ECO:0000256" key="6">
    <source>
        <dbReference type="ARBA" id="ARBA00022824"/>
    </source>
</evidence>
<dbReference type="CDD" id="cd04105">
    <property type="entry name" value="SR_beta"/>
    <property type="match status" value="1"/>
</dbReference>
<proteinExistence type="inferred from homology"/>
<dbReference type="InterPro" id="IPR019009">
    <property type="entry name" value="SRP_receptor_beta_su"/>
</dbReference>
<keyword evidence="9 11" id="KW-0472">Membrane</keyword>
<dbReference type="OrthoDB" id="41266at2759"/>
<dbReference type="Proteomes" id="UP000326759">
    <property type="component" value="Unassembled WGS sequence"/>
</dbReference>
<evidence type="ECO:0000256" key="10">
    <source>
        <dbReference type="ARBA" id="ARBA00023170"/>
    </source>
</evidence>
<feature type="transmembrane region" description="Helical" evidence="11">
    <location>
        <begin position="26"/>
        <end position="45"/>
    </location>
</feature>
<dbReference type="InterPro" id="IPR027417">
    <property type="entry name" value="P-loop_NTPase"/>
</dbReference>
<dbReference type="EMBL" id="SEYY01024013">
    <property type="protein sequence ID" value="KAB7494460.1"/>
    <property type="molecule type" value="Genomic_DNA"/>
</dbReference>
<dbReference type="SUPFAM" id="SSF52540">
    <property type="entry name" value="P-loop containing nucleoside triphosphate hydrolases"/>
    <property type="match status" value="1"/>
</dbReference>
<reference evidence="12 14" key="1">
    <citation type="journal article" date="2019" name="PLoS Biol.">
        <title>Sex chromosomes control vertical transmission of feminizing Wolbachia symbionts in an isopod.</title>
        <authorList>
            <person name="Becking T."/>
            <person name="Chebbi M.A."/>
            <person name="Giraud I."/>
            <person name="Moumen B."/>
            <person name="Laverre T."/>
            <person name="Caubet Y."/>
            <person name="Peccoud J."/>
            <person name="Gilbert C."/>
            <person name="Cordaux R."/>
        </authorList>
    </citation>
    <scope>NUCLEOTIDE SEQUENCE [LARGE SCALE GENOMIC DNA]</scope>
    <source>
        <strain evidence="12">ANa2</strain>
        <tissue evidence="12">Whole body excluding digestive tract and cuticle</tissue>
    </source>
</reference>
<evidence type="ECO:0000256" key="9">
    <source>
        <dbReference type="ARBA" id="ARBA00023136"/>
    </source>
</evidence>
<name>A0A5N5SL91_9CRUS</name>
<dbReference type="EMBL" id="SEYY01000860">
    <property type="protein sequence ID" value="KAB7506341.1"/>
    <property type="molecule type" value="Genomic_DNA"/>
</dbReference>
<evidence type="ECO:0000256" key="8">
    <source>
        <dbReference type="ARBA" id="ARBA00023134"/>
    </source>
</evidence>
<dbReference type="PANTHER" id="PTHR45909">
    <property type="entry name" value="ADP-RIBOSYLATION FACTOR-RELATED PROTEIN 1"/>
    <property type="match status" value="1"/>
</dbReference>
<evidence type="ECO:0000256" key="4">
    <source>
        <dbReference type="ARBA" id="ARBA00022692"/>
    </source>
</evidence>
<keyword evidence="10 12" id="KW-0675">Receptor</keyword>
<dbReference type="SMART" id="SM00177">
    <property type="entry name" value="ARF"/>
    <property type="match status" value="1"/>
</dbReference>
<keyword evidence="7 11" id="KW-1133">Transmembrane helix</keyword>
<keyword evidence="14" id="KW-1185">Reference proteome</keyword>
<evidence type="ECO:0000256" key="3">
    <source>
        <dbReference type="ARBA" id="ARBA00020256"/>
    </source>
</evidence>
<evidence type="ECO:0000313" key="13">
    <source>
        <dbReference type="EMBL" id="KAB7506341.1"/>
    </source>
</evidence>
<dbReference type="PANTHER" id="PTHR45909:SF1">
    <property type="entry name" value="ADP-RIBOSYLATION FACTOR-RELATED PROTEIN 1"/>
    <property type="match status" value="1"/>
</dbReference>
<dbReference type="GO" id="GO:0005794">
    <property type="term" value="C:Golgi apparatus"/>
    <property type="evidence" value="ECO:0007669"/>
    <property type="project" value="TreeGrafter"/>
</dbReference>
<organism evidence="12 14">
    <name type="scientific">Armadillidium nasatum</name>
    <dbReference type="NCBI Taxonomy" id="96803"/>
    <lineage>
        <taxon>Eukaryota</taxon>
        <taxon>Metazoa</taxon>
        <taxon>Ecdysozoa</taxon>
        <taxon>Arthropoda</taxon>
        <taxon>Crustacea</taxon>
        <taxon>Multicrustacea</taxon>
        <taxon>Malacostraca</taxon>
        <taxon>Eumalacostraca</taxon>
        <taxon>Peracarida</taxon>
        <taxon>Isopoda</taxon>
        <taxon>Oniscidea</taxon>
        <taxon>Crinocheta</taxon>
        <taxon>Armadillidiidae</taxon>
        <taxon>Armadillidium</taxon>
    </lineage>
</organism>
<comment type="caution">
    <text evidence="12">The sequence shown here is derived from an EMBL/GenBank/DDBJ whole genome shotgun (WGS) entry which is preliminary data.</text>
</comment>
<dbReference type="AlphaFoldDB" id="A0A5N5SL91"/>
<dbReference type="Pfam" id="PF09439">
    <property type="entry name" value="SRPRB"/>
    <property type="match status" value="1"/>
</dbReference>
<dbReference type="GO" id="GO:0006886">
    <property type="term" value="P:intracellular protein transport"/>
    <property type="evidence" value="ECO:0007669"/>
    <property type="project" value="TreeGrafter"/>
</dbReference>
<evidence type="ECO:0000256" key="2">
    <source>
        <dbReference type="ARBA" id="ARBA00005619"/>
    </source>
</evidence>
<gene>
    <name evidence="12" type="primary">Srprb_1</name>
    <name evidence="13" type="synonym">Srprb_0</name>
    <name evidence="13" type="ORF">Anas_03111</name>
    <name evidence="12" type="ORF">Anas_03606</name>
</gene>
<dbReference type="Gene3D" id="3.40.50.300">
    <property type="entry name" value="P-loop containing nucleotide triphosphate hydrolases"/>
    <property type="match status" value="1"/>
</dbReference>
<dbReference type="InterPro" id="IPR024156">
    <property type="entry name" value="Small_GTPase_ARF"/>
</dbReference>
<evidence type="ECO:0000313" key="14">
    <source>
        <dbReference type="Proteomes" id="UP000326759"/>
    </source>
</evidence>